<dbReference type="GO" id="GO:0001530">
    <property type="term" value="F:lipopolysaccharide binding"/>
    <property type="evidence" value="ECO:0007669"/>
    <property type="project" value="TreeGrafter"/>
</dbReference>
<protein>
    <recommendedName>
        <fullName evidence="8">LPS-assembly lipoprotein LptE</fullName>
    </recommendedName>
</protein>
<evidence type="ECO:0000256" key="1">
    <source>
        <dbReference type="ARBA" id="ARBA00022729"/>
    </source>
</evidence>
<keyword evidence="4" id="KW-0998">Cell outer membrane</keyword>
<evidence type="ECO:0008006" key="8">
    <source>
        <dbReference type="Google" id="ProtNLM"/>
    </source>
</evidence>
<gene>
    <name evidence="6" type="ORF">GCM10007157_19250</name>
</gene>
<evidence type="ECO:0000256" key="4">
    <source>
        <dbReference type="ARBA" id="ARBA00023237"/>
    </source>
</evidence>
<evidence type="ECO:0000256" key="2">
    <source>
        <dbReference type="ARBA" id="ARBA00023136"/>
    </source>
</evidence>
<dbReference type="PROSITE" id="PS51257">
    <property type="entry name" value="PROKAR_LIPOPROTEIN"/>
    <property type="match status" value="1"/>
</dbReference>
<dbReference type="RefSeq" id="WP_096922839.1">
    <property type="nucleotide sequence ID" value="NZ_BMXN01000009.1"/>
</dbReference>
<keyword evidence="7" id="KW-1185">Reference proteome</keyword>
<dbReference type="PANTHER" id="PTHR38098:SF1">
    <property type="entry name" value="LPS-ASSEMBLY LIPOPROTEIN LPTE"/>
    <property type="match status" value="1"/>
</dbReference>
<keyword evidence="2" id="KW-0472">Membrane</keyword>
<evidence type="ECO:0000256" key="3">
    <source>
        <dbReference type="ARBA" id="ARBA00023139"/>
    </source>
</evidence>
<proteinExistence type="predicted"/>
<evidence type="ECO:0000313" key="7">
    <source>
        <dbReference type="Proteomes" id="UP000623776"/>
    </source>
</evidence>
<comment type="caution">
    <text evidence="6">The sequence shown here is derived from an EMBL/GenBank/DDBJ whole genome shotgun (WGS) entry which is preliminary data.</text>
</comment>
<dbReference type="EMBL" id="BMXN01000009">
    <property type="protein sequence ID" value="GGW27122.1"/>
    <property type="molecule type" value="Genomic_DNA"/>
</dbReference>
<keyword evidence="3" id="KW-0564">Palmitate</keyword>
<dbReference type="PANTHER" id="PTHR38098">
    <property type="entry name" value="LPS-ASSEMBLY LIPOPROTEIN LPTE"/>
    <property type="match status" value="1"/>
</dbReference>
<dbReference type="Proteomes" id="UP000623776">
    <property type="component" value="Unassembled WGS sequence"/>
</dbReference>
<dbReference type="GO" id="GO:0043165">
    <property type="term" value="P:Gram-negative-bacterium-type cell outer membrane assembly"/>
    <property type="evidence" value="ECO:0007669"/>
    <property type="project" value="InterPro"/>
</dbReference>
<dbReference type="InterPro" id="IPR007485">
    <property type="entry name" value="LPS_assembly_LptE"/>
</dbReference>
<dbReference type="GO" id="GO:1990351">
    <property type="term" value="C:transporter complex"/>
    <property type="evidence" value="ECO:0007669"/>
    <property type="project" value="TreeGrafter"/>
</dbReference>
<dbReference type="GO" id="GO:0015920">
    <property type="term" value="P:lipopolysaccharide transport"/>
    <property type="evidence" value="ECO:0007669"/>
    <property type="project" value="TreeGrafter"/>
</dbReference>
<reference evidence="7" key="1">
    <citation type="journal article" date="2019" name="Int. J. Syst. Evol. Microbiol.">
        <title>The Global Catalogue of Microorganisms (GCM) 10K type strain sequencing project: providing services to taxonomists for standard genome sequencing and annotation.</title>
        <authorList>
            <consortium name="The Broad Institute Genomics Platform"/>
            <consortium name="The Broad Institute Genome Sequencing Center for Infectious Disease"/>
            <person name="Wu L."/>
            <person name="Ma J."/>
        </authorList>
    </citation>
    <scope>NUCLEOTIDE SEQUENCE [LARGE SCALE GENOMIC DNA]</scope>
    <source>
        <strain evidence="7">KCTC 22154</strain>
    </source>
</reference>
<dbReference type="Pfam" id="PF04390">
    <property type="entry name" value="LptE"/>
    <property type="match status" value="1"/>
</dbReference>
<dbReference type="AlphaFoldDB" id="A0A8H9I2E0"/>
<accession>A0A8H9I2E0</accession>
<organism evidence="6 7">
    <name type="scientific">Vreelandella hamiltonii</name>
    <dbReference type="NCBI Taxonomy" id="502829"/>
    <lineage>
        <taxon>Bacteria</taxon>
        <taxon>Pseudomonadati</taxon>
        <taxon>Pseudomonadota</taxon>
        <taxon>Gammaproteobacteria</taxon>
        <taxon>Oceanospirillales</taxon>
        <taxon>Halomonadaceae</taxon>
        <taxon>Vreelandella</taxon>
    </lineage>
</organism>
<keyword evidence="1" id="KW-0732">Signal</keyword>
<name>A0A8H9I2E0_9GAMM</name>
<dbReference type="GO" id="GO:0019867">
    <property type="term" value="C:outer membrane"/>
    <property type="evidence" value="ECO:0007669"/>
    <property type="project" value="InterPro"/>
</dbReference>
<evidence type="ECO:0000256" key="5">
    <source>
        <dbReference type="ARBA" id="ARBA00023288"/>
    </source>
</evidence>
<sequence>MNRRHFLTLGSAACAVALLGGCGFRLRGTDSMPNLPPLALEGDANSTLAQQLRTRLQQLGTEVENGAPWRVTLGTPSLQERRIGTDGRASREHELTLSTSLSVQQRETNAYALNNATLSTSTRIRVSDDDLLNRETLFQEAEQTLTRQLAQRIVERLANLEALR</sequence>
<evidence type="ECO:0000313" key="6">
    <source>
        <dbReference type="EMBL" id="GGW27122.1"/>
    </source>
</evidence>
<dbReference type="Gene3D" id="3.30.160.150">
    <property type="entry name" value="Lipoprotein like domain"/>
    <property type="match status" value="1"/>
</dbReference>
<keyword evidence="5" id="KW-0449">Lipoprotein</keyword>